<dbReference type="UniPathway" id="UPA00135">
    <property type="reaction ID" value="UER00197"/>
</dbReference>
<evidence type="ECO:0000256" key="1">
    <source>
        <dbReference type="ARBA" id="ARBA00001933"/>
    </source>
</evidence>
<evidence type="ECO:0000256" key="9">
    <source>
        <dbReference type="ARBA" id="ARBA00022679"/>
    </source>
</evidence>
<dbReference type="eggNOG" id="COG1932">
    <property type="taxonomic scope" value="Bacteria"/>
</dbReference>
<comment type="function">
    <text evidence="2">Catalyzes the reversible conversion of 3-phosphohydroxypyruvate to phosphoserine and of 3-hydroxy-2-oxo-4-phosphonooxybutanoate to phosphohydroxythreonine.</text>
</comment>
<dbReference type="NCBIfam" id="TIGR01366">
    <property type="entry name" value="serC_3"/>
    <property type="match status" value="1"/>
</dbReference>
<dbReference type="InterPro" id="IPR015424">
    <property type="entry name" value="PyrdxlP-dep_Trfase"/>
</dbReference>
<dbReference type="RefSeq" id="WP_015772256.1">
    <property type="nucleotide sequence ID" value="NC_013174.1"/>
</dbReference>
<comment type="catalytic activity">
    <reaction evidence="14">
        <text>4-(phosphooxy)-L-threonine + 2-oxoglutarate = (R)-3-hydroxy-2-oxo-4-phosphooxybutanoate + L-glutamate</text>
        <dbReference type="Rhea" id="RHEA:16573"/>
        <dbReference type="ChEBI" id="CHEBI:16810"/>
        <dbReference type="ChEBI" id="CHEBI:29985"/>
        <dbReference type="ChEBI" id="CHEBI:58452"/>
        <dbReference type="ChEBI" id="CHEBI:58538"/>
        <dbReference type="EC" id="2.6.1.52"/>
    </reaction>
</comment>
<dbReference type="InterPro" id="IPR022278">
    <property type="entry name" value="Pser_aminoTfrase"/>
</dbReference>
<dbReference type="GO" id="GO:0006564">
    <property type="term" value="P:L-serine biosynthetic process"/>
    <property type="evidence" value="ECO:0007669"/>
    <property type="project" value="UniProtKB-KW"/>
</dbReference>
<dbReference type="HOGENOM" id="CLU_061974_0_0_11"/>
<dbReference type="InterPro" id="IPR006272">
    <property type="entry name" value="Pser_aminoTfrase_mycobac"/>
</dbReference>
<accession>C7R0G4</accession>
<dbReference type="InterPro" id="IPR000192">
    <property type="entry name" value="Aminotrans_V_dom"/>
</dbReference>
<dbReference type="Pfam" id="PF00266">
    <property type="entry name" value="Aminotran_5"/>
    <property type="match status" value="1"/>
</dbReference>
<evidence type="ECO:0000256" key="4">
    <source>
        <dbReference type="ARBA" id="ARBA00006904"/>
    </source>
</evidence>
<evidence type="ECO:0000256" key="3">
    <source>
        <dbReference type="ARBA" id="ARBA00005099"/>
    </source>
</evidence>
<evidence type="ECO:0000256" key="13">
    <source>
        <dbReference type="ARBA" id="ARBA00031421"/>
    </source>
</evidence>
<dbReference type="Gene3D" id="3.40.640.10">
    <property type="entry name" value="Type I PLP-dependent aspartate aminotransferase-like (Major domain)"/>
    <property type="match status" value="1"/>
</dbReference>
<dbReference type="EC" id="2.6.1.52" evidence="5"/>
<keyword evidence="8" id="KW-0028">Amino-acid biosynthesis</keyword>
<dbReference type="GO" id="GO:0008615">
    <property type="term" value="P:pyridoxine biosynthetic process"/>
    <property type="evidence" value="ECO:0007669"/>
    <property type="project" value="UniProtKB-KW"/>
</dbReference>
<evidence type="ECO:0000256" key="14">
    <source>
        <dbReference type="ARBA" id="ARBA00047630"/>
    </source>
</evidence>
<reference evidence="17 18" key="1">
    <citation type="journal article" date="2009" name="Stand. Genomic Sci.">
        <title>Complete genome sequence of Jonesia denitrificans type strain (Prevot 55134).</title>
        <authorList>
            <person name="Pukall R."/>
            <person name="Gehrich-Schroter G."/>
            <person name="Lapidus A."/>
            <person name="Nolan M."/>
            <person name="Glavina Del Rio T."/>
            <person name="Lucas S."/>
            <person name="Chen F."/>
            <person name="Tice H."/>
            <person name="Pitluck S."/>
            <person name="Cheng J.F."/>
            <person name="Copeland A."/>
            <person name="Saunders E."/>
            <person name="Brettin T."/>
            <person name="Detter J.C."/>
            <person name="Bruce D."/>
            <person name="Goodwin L."/>
            <person name="Pati A."/>
            <person name="Ivanova N."/>
            <person name="Mavromatis K."/>
            <person name="Ovchinnikova G."/>
            <person name="Chen A."/>
            <person name="Palaniappan K."/>
            <person name="Land M."/>
            <person name="Hauser L."/>
            <person name="Chang Y.J."/>
            <person name="Jeffries C.D."/>
            <person name="Chain P."/>
            <person name="Goker M."/>
            <person name="Bristow J."/>
            <person name="Eisen J.A."/>
            <person name="Markowitz V."/>
            <person name="Hugenholtz P."/>
            <person name="Kyrpides N.C."/>
            <person name="Klenk H.P."/>
            <person name="Han C."/>
        </authorList>
    </citation>
    <scope>NUCLEOTIDE SEQUENCE [LARGE SCALE GENOMIC DNA]</scope>
    <source>
        <strain evidence="18">ATCC 14870 / DSM 20603 / BCRC 15368 / CIP 55.134 / JCM 11481 / NBRC 15587 / NCTC 10816 / Prevot 55134</strain>
    </source>
</reference>
<evidence type="ECO:0000256" key="12">
    <source>
        <dbReference type="ARBA" id="ARBA00023299"/>
    </source>
</evidence>
<dbReference type="GO" id="GO:0004648">
    <property type="term" value="F:O-phospho-L-serine:2-oxoglutarate aminotransferase activity"/>
    <property type="evidence" value="ECO:0007669"/>
    <property type="project" value="UniProtKB-EC"/>
</dbReference>
<evidence type="ECO:0000256" key="2">
    <source>
        <dbReference type="ARBA" id="ARBA00003483"/>
    </source>
</evidence>
<organism evidence="17 18">
    <name type="scientific">Jonesia denitrificans (strain ATCC 14870 / DSM 20603 / BCRC 15368 / CIP 55.134 / JCM 11481 / NBRC 15587 / NCTC 10816 / Prevot 55134)</name>
    <name type="common">Listeria denitrificans</name>
    <dbReference type="NCBI Taxonomy" id="471856"/>
    <lineage>
        <taxon>Bacteria</taxon>
        <taxon>Bacillati</taxon>
        <taxon>Actinomycetota</taxon>
        <taxon>Actinomycetes</taxon>
        <taxon>Micrococcales</taxon>
        <taxon>Jonesiaceae</taxon>
        <taxon>Jonesia</taxon>
    </lineage>
</organism>
<evidence type="ECO:0000256" key="11">
    <source>
        <dbReference type="ARBA" id="ARBA00023096"/>
    </source>
</evidence>
<keyword evidence="12" id="KW-0718">Serine biosynthesis</keyword>
<comment type="cofactor">
    <cofactor evidence="1">
        <name>pyridoxal 5'-phosphate</name>
        <dbReference type="ChEBI" id="CHEBI:597326"/>
    </cofactor>
</comment>
<dbReference type="GO" id="GO:0004760">
    <property type="term" value="F:L-serine-pyruvate transaminase activity"/>
    <property type="evidence" value="ECO:0007669"/>
    <property type="project" value="TreeGrafter"/>
</dbReference>
<dbReference type="Proteomes" id="UP000000628">
    <property type="component" value="Chromosome"/>
</dbReference>
<evidence type="ECO:0000256" key="8">
    <source>
        <dbReference type="ARBA" id="ARBA00022605"/>
    </source>
</evidence>
<name>C7R0G4_JONDD</name>
<comment type="catalytic activity">
    <reaction evidence="15">
        <text>O-phospho-L-serine + 2-oxoglutarate = 3-phosphooxypyruvate + L-glutamate</text>
        <dbReference type="Rhea" id="RHEA:14329"/>
        <dbReference type="ChEBI" id="CHEBI:16810"/>
        <dbReference type="ChEBI" id="CHEBI:18110"/>
        <dbReference type="ChEBI" id="CHEBI:29985"/>
        <dbReference type="ChEBI" id="CHEBI:57524"/>
        <dbReference type="EC" id="2.6.1.52"/>
    </reaction>
</comment>
<sequence>MTHTISIPAALLPSDGRFGSGPSKVRSEQLDALNTTGRHILGTSHRQSPVKNLVGHIQSGLLEMFDAPEGYEVLLGNGGSTALWDALTFSFVQDRAAHAVFGEFGSKFANSTNKAPFLQPSAITTYSPGAAGLPEATPDADVYAWPHNETSTGAMAPIHRVSDNGLMVVDATSAAGGLPVDLTATDMYYFAPQKSFAADGGLWLSFASPAAIERIERVAATERWIPDFLSLSIAVTNSRAQQTLNTPALATLVLLAEQIDWFNRNGGLAWATDRTATSARIIDQWVESRSYTTPFVADLAHRSRVVATIDFSQEVDAARVARVLREHGIVDIEPYRKLGRNQLRVALFPAIEPADVEALTQCIDYVVEALAD</sequence>
<evidence type="ECO:0000256" key="7">
    <source>
        <dbReference type="ARBA" id="ARBA00022576"/>
    </source>
</evidence>
<feature type="domain" description="Aminotransferase class V" evidence="16">
    <location>
        <begin position="137"/>
        <end position="329"/>
    </location>
</feature>
<dbReference type="PIRSF" id="PIRSF000525">
    <property type="entry name" value="SerC"/>
    <property type="match status" value="1"/>
</dbReference>
<dbReference type="GO" id="GO:0019265">
    <property type="term" value="P:glycine biosynthetic process, by transamination of glyoxylate"/>
    <property type="evidence" value="ECO:0007669"/>
    <property type="project" value="TreeGrafter"/>
</dbReference>
<gene>
    <name evidence="17" type="ordered locus">Jden_1990</name>
</gene>
<dbReference type="PANTHER" id="PTHR21152:SF40">
    <property type="entry name" value="ALANINE--GLYOXYLATE AMINOTRANSFERASE"/>
    <property type="match status" value="1"/>
</dbReference>
<protein>
    <recommendedName>
        <fullName evidence="5">phosphoserine transaminase</fullName>
        <ecNumber evidence="5">2.6.1.52</ecNumber>
    </recommendedName>
    <alternativeName>
        <fullName evidence="13">Phosphohydroxythreonine aminotransferase</fullName>
    </alternativeName>
</protein>
<dbReference type="PANTHER" id="PTHR21152">
    <property type="entry name" value="AMINOTRANSFERASE CLASS V"/>
    <property type="match status" value="1"/>
</dbReference>
<keyword evidence="7 17" id="KW-0032">Aminotransferase</keyword>
<proteinExistence type="inferred from homology"/>
<evidence type="ECO:0000256" key="5">
    <source>
        <dbReference type="ARBA" id="ARBA00013030"/>
    </source>
</evidence>
<dbReference type="InterPro" id="IPR015422">
    <property type="entry name" value="PyrdxlP-dep_Trfase_small"/>
</dbReference>
<keyword evidence="10" id="KW-0663">Pyridoxal phosphate</keyword>
<dbReference type="SUPFAM" id="SSF53383">
    <property type="entry name" value="PLP-dependent transferases"/>
    <property type="match status" value="1"/>
</dbReference>
<dbReference type="EMBL" id="CP001706">
    <property type="protein sequence ID" value="ACV09628.1"/>
    <property type="molecule type" value="Genomic_DNA"/>
</dbReference>
<dbReference type="STRING" id="471856.Jden_1990"/>
<comment type="similarity">
    <text evidence="4">Belongs to the class-V pyridoxal-phosphate-dependent aminotransferase family. SerC subfamily.</text>
</comment>
<evidence type="ECO:0000313" key="18">
    <source>
        <dbReference type="Proteomes" id="UP000000628"/>
    </source>
</evidence>
<keyword evidence="9 17" id="KW-0808">Transferase</keyword>
<dbReference type="GO" id="GO:0008453">
    <property type="term" value="F:alanine-glyoxylate transaminase activity"/>
    <property type="evidence" value="ECO:0007669"/>
    <property type="project" value="TreeGrafter"/>
</dbReference>
<evidence type="ECO:0000313" key="17">
    <source>
        <dbReference type="EMBL" id="ACV09628.1"/>
    </source>
</evidence>
<keyword evidence="18" id="KW-1185">Reference proteome</keyword>
<evidence type="ECO:0000259" key="16">
    <source>
        <dbReference type="Pfam" id="PF00266"/>
    </source>
</evidence>
<dbReference type="Gene3D" id="3.90.1150.10">
    <property type="entry name" value="Aspartate Aminotransferase, domain 1"/>
    <property type="match status" value="1"/>
</dbReference>
<dbReference type="InterPro" id="IPR015421">
    <property type="entry name" value="PyrdxlP-dep_Trfase_major"/>
</dbReference>
<evidence type="ECO:0000256" key="15">
    <source>
        <dbReference type="ARBA" id="ARBA00049007"/>
    </source>
</evidence>
<dbReference type="AlphaFoldDB" id="C7R0G4"/>
<evidence type="ECO:0000256" key="10">
    <source>
        <dbReference type="ARBA" id="ARBA00022898"/>
    </source>
</evidence>
<keyword evidence="11" id="KW-0664">Pyridoxine biosynthesis</keyword>
<keyword evidence="6" id="KW-0963">Cytoplasm</keyword>
<evidence type="ECO:0000256" key="6">
    <source>
        <dbReference type="ARBA" id="ARBA00022490"/>
    </source>
</evidence>
<dbReference type="KEGG" id="jde:Jden_1990"/>
<comment type="pathway">
    <text evidence="3">Amino-acid biosynthesis; L-serine biosynthesis; L-serine from 3-phospho-D-glycerate: step 2/3.</text>
</comment>